<accession>A0ABQ0KVU4</accession>
<feature type="region of interest" description="Disordered" evidence="1">
    <location>
        <begin position="135"/>
        <end position="162"/>
    </location>
</feature>
<evidence type="ECO:0000313" key="3">
    <source>
        <dbReference type="Proteomes" id="UP000815677"/>
    </source>
</evidence>
<sequence>MPFDAPAPFTVVPTAPRSMSSLPAHHQPLLLDTQSCVAAPSCPQPRKSSFAAIFELIDPAGVLYTHLLASFTHFPLQLSNFLSPGRLCCPPASRSARSPPETRPPRSYTIRIPLAQTTIFVVPIPALTQSHLQPAKPSIPVRQPHRRTSSAVHPKKVPPTRTTNLLTADEDVFISLFQATRSSSCPSRLRTHALRKCADPTVYHGRVLTTAHQGCASSLHAEPIEAGHTTVRSTYASVFGAIVALSAYDGPGELRSGYYYVLISLAGPKRGPAQSVAEQRRGSRASSDAQVRRIIAPQPRNLARCL</sequence>
<name>A0ABQ0KVU4_MYCCL</name>
<keyword evidence="3" id="KW-1185">Reference proteome</keyword>
<evidence type="ECO:0000256" key="1">
    <source>
        <dbReference type="SAM" id="MobiDB-lite"/>
    </source>
</evidence>
<organism evidence="2 3">
    <name type="scientific">Mycena chlorophos</name>
    <name type="common">Agaric fungus</name>
    <name type="synonym">Agaricus chlorophos</name>
    <dbReference type="NCBI Taxonomy" id="658473"/>
    <lineage>
        <taxon>Eukaryota</taxon>
        <taxon>Fungi</taxon>
        <taxon>Dikarya</taxon>
        <taxon>Basidiomycota</taxon>
        <taxon>Agaricomycotina</taxon>
        <taxon>Agaricomycetes</taxon>
        <taxon>Agaricomycetidae</taxon>
        <taxon>Agaricales</taxon>
        <taxon>Marasmiineae</taxon>
        <taxon>Mycenaceae</taxon>
        <taxon>Mycena</taxon>
    </lineage>
</organism>
<evidence type="ECO:0000313" key="2">
    <source>
        <dbReference type="EMBL" id="GAT43022.1"/>
    </source>
</evidence>
<evidence type="ECO:0008006" key="4">
    <source>
        <dbReference type="Google" id="ProtNLM"/>
    </source>
</evidence>
<proteinExistence type="predicted"/>
<dbReference type="EMBL" id="DF838479">
    <property type="protein sequence ID" value="GAT43022.1"/>
    <property type="molecule type" value="Genomic_DNA"/>
</dbReference>
<gene>
    <name evidence="2" type="ORF">MCHLO_00715</name>
</gene>
<reference evidence="2" key="1">
    <citation type="submission" date="2014-09" db="EMBL/GenBank/DDBJ databases">
        <title>Genome sequence of the luminous mushroom Mycena chlorophos for searching fungal bioluminescence genes.</title>
        <authorList>
            <person name="Tanaka Y."/>
            <person name="Kasuga D."/>
            <person name="Oba Y."/>
            <person name="Hase S."/>
            <person name="Sato K."/>
            <person name="Oba Y."/>
            <person name="Sakakibara Y."/>
        </authorList>
    </citation>
    <scope>NUCLEOTIDE SEQUENCE</scope>
</reference>
<protein>
    <recommendedName>
        <fullName evidence="4">Velvet domain-containing protein</fullName>
    </recommendedName>
</protein>
<dbReference type="Proteomes" id="UP000815677">
    <property type="component" value="Unassembled WGS sequence"/>
</dbReference>
<feature type="compositionally biased region" description="Basic residues" evidence="1">
    <location>
        <begin position="143"/>
        <end position="158"/>
    </location>
</feature>